<dbReference type="EMBL" id="FPIY01000002">
    <property type="protein sequence ID" value="SFW44524.1"/>
    <property type="molecule type" value="Genomic_DNA"/>
</dbReference>
<dbReference type="NCBIfam" id="TIGR01200">
    <property type="entry name" value="GLPGLI"/>
    <property type="match status" value="1"/>
</dbReference>
<dbReference type="STRING" id="76595.SAMN05660313_01732"/>
<evidence type="ECO:0000313" key="1">
    <source>
        <dbReference type="EMBL" id="SFW44524.1"/>
    </source>
</evidence>
<dbReference type="OrthoDB" id="1068986at2"/>
<sequence>MKNIFLAIFTLVCIMHTGTAQDFQGKAIYETKVTGTQDFGGRDMPEARKKEIMERMKSAMEKTYILTFNRTESYYVEDEKLEAPGGGGPGWLRFVGSGTTGKYYKNIKDQTYTNQIEMYSKNFLIKDELKKPDWKMGSETKKIGNYTAYKATLTTPIDTTGMGAMSKMFRRGGNANRPERKIPTEKTVVAWYTLDIPISQGPAEYWGLPGLILEVEQENSTLVCSKIIMNAEDVVEVKAPEKGKDINQADFDALMLKKRQEMMQNFQQRGRGGRGR</sequence>
<protein>
    <submittedName>
        <fullName evidence="1">GLPGLI family protein</fullName>
    </submittedName>
</protein>
<dbReference type="InterPro" id="IPR005901">
    <property type="entry name" value="GLPGLI"/>
</dbReference>
<gene>
    <name evidence="1" type="ORF">SAMN05660313_01732</name>
</gene>
<proteinExistence type="predicted"/>
<dbReference type="RefSeq" id="WP_072303378.1">
    <property type="nucleotide sequence ID" value="NZ_FPIY01000002.1"/>
</dbReference>
<keyword evidence="2" id="KW-1185">Reference proteome</keyword>
<evidence type="ECO:0000313" key="2">
    <source>
        <dbReference type="Proteomes" id="UP000183257"/>
    </source>
</evidence>
<dbReference type="Proteomes" id="UP000183257">
    <property type="component" value="Unassembled WGS sequence"/>
</dbReference>
<reference evidence="2" key="1">
    <citation type="submission" date="2016-11" db="EMBL/GenBank/DDBJ databases">
        <authorList>
            <person name="Varghese N."/>
            <person name="Submissions S."/>
        </authorList>
    </citation>
    <scope>NUCLEOTIDE SEQUENCE [LARGE SCALE GENOMIC DNA]</scope>
    <source>
        <strain evidence="2">DSM 24786</strain>
    </source>
</reference>
<organism evidence="1 2">
    <name type="scientific">Cellulophaga fucicola</name>
    <dbReference type="NCBI Taxonomy" id="76595"/>
    <lineage>
        <taxon>Bacteria</taxon>
        <taxon>Pseudomonadati</taxon>
        <taxon>Bacteroidota</taxon>
        <taxon>Flavobacteriia</taxon>
        <taxon>Flavobacteriales</taxon>
        <taxon>Flavobacteriaceae</taxon>
        <taxon>Cellulophaga</taxon>
    </lineage>
</organism>
<accession>A0A1K1PA99</accession>
<name>A0A1K1PA99_9FLAO</name>
<dbReference type="Pfam" id="PF09697">
    <property type="entry name" value="Porph_ging"/>
    <property type="match status" value="1"/>
</dbReference>
<dbReference type="AlphaFoldDB" id="A0A1K1PA99"/>